<comment type="caution">
    <text evidence="2">The sequence shown here is derived from an EMBL/GenBank/DDBJ whole genome shotgun (WGS) entry which is preliminary data.</text>
</comment>
<accession>A0ABQ4A154</accession>
<feature type="transmembrane region" description="Helical" evidence="1">
    <location>
        <begin position="243"/>
        <end position="261"/>
    </location>
</feature>
<dbReference type="EMBL" id="BOMN01000111">
    <property type="protein sequence ID" value="GIE24591.1"/>
    <property type="molecule type" value="Genomic_DNA"/>
</dbReference>
<keyword evidence="3" id="KW-1185">Reference proteome</keyword>
<keyword evidence="1" id="KW-0812">Transmembrane</keyword>
<organism evidence="2 3">
    <name type="scientific">Winogradskya humida</name>
    <dbReference type="NCBI Taxonomy" id="113566"/>
    <lineage>
        <taxon>Bacteria</taxon>
        <taxon>Bacillati</taxon>
        <taxon>Actinomycetota</taxon>
        <taxon>Actinomycetes</taxon>
        <taxon>Micromonosporales</taxon>
        <taxon>Micromonosporaceae</taxon>
        <taxon>Winogradskya</taxon>
    </lineage>
</organism>
<name>A0ABQ4A154_9ACTN</name>
<feature type="transmembrane region" description="Helical" evidence="1">
    <location>
        <begin position="12"/>
        <end position="32"/>
    </location>
</feature>
<evidence type="ECO:0008006" key="4">
    <source>
        <dbReference type="Google" id="ProtNLM"/>
    </source>
</evidence>
<keyword evidence="1" id="KW-1133">Transmembrane helix</keyword>
<protein>
    <recommendedName>
        <fullName evidence="4">Enediyne biosynthesis protein</fullName>
    </recommendedName>
</protein>
<feature type="transmembrane region" description="Helical" evidence="1">
    <location>
        <begin position="267"/>
        <end position="289"/>
    </location>
</feature>
<gene>
    <name evidence="2" type="ORF">Ahu01nite_076930</name>
</gene>
<dbReference type="Proteomes" id="UP000603200">
    <property type="component" value="Unassembled WGS sequence"/>
</dbReference>
<evidence type="ECO:0000313" key="2">
    <source>
        <dbReference type="EMBL" id="GIE24591.1"/>
    </source>
</evidence>
<dbReference type="RefSeq" id="WP_239159475.1">
    <property type="nucleotide sequence ID" value="NZ_BAAATV010000019.1"/>
</dbReference>
<feature type="transmembrane region" description="Helical" evidence="1">
    <location>
        <begin position="130"/>
        <end position="150"/>
    </location>
</feature>
<proteinExistence type="predicted"/>
<sequence>MSSTAPRDPRVIALRNFAISISVLNIFGYAVLGFEQAPVWPVVALLVAYTLECGLEVIGARAEQRPPRFAGRGLRGYVEFLYPAHITALAVNMLLYTNDRILVTLFGVVVAISGKWLLRVPVKGRLRHFMNPSNFGITTVLLLFPWVSIAPPYEFTEYLHGWLDWLVPAIIVTFGTMLNGMLTKRLWLIGGWLAVFALQAVFRGLVLDTSIPAALATMTGVAFVLFTNYMITDPGTTPARPAAQVAFGGAVALVYGVLTGMSVVYGLFFATTITCLGRGVFLWVVHVMAARREAEQRTVATSNGRAPVYAAADGDTPQREAVRA</sequence>
<feature type="transmembrane region" description="Helical" evidence="1">
    <location>
        <begin position="101"/>
        <end position="118"/>
    </location>
</feature>
<feature type="transmembrane region" description="Helical" evidence="1">
    <location>
        <begin position="186"/>
        <end position="205"/>
    </location>
</feature>
<evidence type="ECO:0000313" key="3">
    <source>
        <dbReference type="Proteomes" id="UP000603200"/>
    </source>
</evidence>
<evidence type="ECO:0000256" key="1">
    <source>
        <dbReference type="SAM" id="Phobius"/>
    </source>
</evidence>
<feature type="transmembrane region" description="Helical" evidence="1">
    <location>
        <begin position="38"/>
        <end position="55"/>
    </location>
</feature>
<feature type="transmembrane region" description="Helical" evidence="1">
    <location>
        <begin position="76"/>
        <end position="95"/>
    </location>
</feature>
<keyword evidence="1" id="KW-0472">Membrane</keyword>
<feature type="transmembrane region" description="Helical" evidence="1">
    <location>
        <begin position="211"/>
        <end position="231"/>
    </location>
</feature>
<feature type="transmembrane region" description="Helical" evidence="1">
    <location>
        <begin position="162"/>
        <end position="179"/>
    </location>
</feature>
<reference evidence="2 3" key="1">
    <citation type="submission" date="2021-01" db="EMBL/GenBank/DDBJ databases">
        <title>Whole genome shotgun sequence of Actinoplanes humidus NBRC 14915.</title>
        <authorList>
            <person name="Komaki H."/>
            <person name="Tamura T."/>
        </authorList>
    </citation>
    <scope>NUCLEOTIDE SEQUENCE [LARGE SCALE GENOMIC DNA]</scope>
    <source>
        <strain evidence="2 3">NBRC 14915</strain>
    </source>
</reference>